<evidence type="ECO:0000256" key="4">
    <source>
        <dbReference type="ARBA" id="ARBA00023277"/>
    </source>
</evidence>
<dbReference type="AlphaFoldDB" id="A0AAV3QTW9"/>
<dbReference type="InterPro" id="IPR017853">
    <property type="entry name" value="GH"/>
</dbReference>
<reference evidence="7 8" key="1">
    <citation type="submission" date="2024-01" db="EMBL/GenBank/DDBJ databases">
        <title>The complete chloroplast genome sequence of Lithospermum erythrorhizon: insights into the phylogenetic relationship among Boraginaceae species and the maternal lineages of purple gromwells.</title>
        <authorList>
            <person name="Okada T."/>
            <person name="Watanabe K."/>
        </authorList>
    </citation>
    <scope>NUCLEOTIDE SEQUENCE [LARGE SCALE GENOMIC DNA]</scope>
</reference>
<dbReference type="GO" id="GO:0000272">
    <property type="term" value="P:polysaccharide catabolic process"/>
    <property type="evidence" value="ECO:0007669"/>
    <property type="project" value="UniProtKB-KW"/>
</dbReference>
<keyword evidence="5" id="KW-0624">Polysaccharide degradation</keyword>
<dbReference type="PANTHER" id="PTHR31490:SF2">
    <property type="entry name" value="GLYCOSYL HYDROLASE FAMILY 10 PROTEIN"/>
    <property type="match status" value="1"/>
</dbReference>
<dbReference type="Pfam" id="PF00331">
    <property type="entry name" value="Glyco_hydro_10"/>
    <property type="match status" value="1"/>
</dbReference>
<dbReference type="Proteomes" id="UP001454036">
    <property type="component" value="Unassembled WGS sequence"/>
</dbReference>
<evidence type="ECO:0000256" key="3">
    <source>
        <dbReference type="ARBA" id="ARBA00022801"/>
    </source>
</evidence>
<protein>
    <submittedName>
        <fullName evidence="7">Metalloprotease</fullName>
    </submittedName>
</protein>
<evidence type="ECO:0000313" key="8">
    <source>
        <dbReference type="Proteomes" id="UP001454036"/>
    </source>
</evidence>
<dbReference type="SUPFAM" id="SSF49785">
    <property type="entry name" value="Galactose-binding domain-like"/>
    <property type="match status" value="1"/>
</dbReference>
<dbReference type="InterPro" id="IPR003305">
    <property type="entry name" value="CenC_carb-bd"/>
</dbReference>
<evidence type="ECO:0000256" key="5">
    <source>
        <dbReference type="ARBA" id="ARBA00023326"/>
    </source>
</evidence>
<evidence type="ECO:0000313" key="7">
    <source>
        <dbReference type="EMBL" id="GAA0166721.1"/>
    </source>
</evidence>
<keyword evidence="7" id="KW-0645">Protease</keyword>
<dbReference type="PANTHER" id="PTHR31490">
    <property type="entry name" value="GLYCOSYL HYDROLASE"/>
    <property type="match status" value="1"/>
</dbReference>
<dbReference type="EMBL" id="BAABME010005829">
    <property type="protein sequence ID" value="GAA0166721.1"/>
    <property type="molecule type" value="Genomic_DNA"/>
</dbReference>
<keyword evidence="8" id="KW-1185">Reference proteome</keyword>
<sequence>MFGQCLQQPLRPQYGGGIIVNPELDDGLKGWSTFGNAKLVTRVSTEGNNNYIVAFQRNQPHDSFSQQIILEKEKLYTLSAWVQVSHGNADITAMIKTASGSYRLAGVVVARANCWSMLKGGIGVNSSGPAELYFESKNSSVDIFADSISIQPFTQQEWKSHQDYSVEKFRKTKVRLQAIDNQGKPLPNTTISIKQQGGGFPLGVAINKNILTNKAYEDWFASRFKFTTFENEMKWSSTEPSQGNENYGDPDAMLELTRRHNVAVRGHNVFWEDPNYQSWWLKSLSPPQLSAATLKRINSLVRRYSGKVIHWDVDNENLHSSFFTSKLGKEVSARFFKVVNYIDRHGIPFLNEFNTIETPSDQAVAPPKYLDKINELRGQGYTGPLGIGLQGHFEVPNLAYMRSGIDQLASTKLPIWITELDVKSNQNQAVVLEQVMREAHAHPAIGGIIVWSAWRPEGCYRMCLTDNNFRNLPTGDVVDKLLKEFGASVVQGTTNDDGYFEVNLFHGDYHVEINHPMSTNSTIKKFKVVPQGEFQATFQVTL</sequence>
<keyword evidence="4" id="KW-0119">Carbohydrate metabolism</keyword>
<comment type="caution">
    <text evidence="7">The sequence shown here is derived from an EMBL/GenBank/DDBJ whole genome shotgun (WGS) entry which is preliminary data.</text>
</comment>
<comment type="similarity">
    <text evidence="1">Belongs to the glycosyl hydrolase 10 (cellulase F) family.</text>
</comment>
<dbReference type="InterPro" id="IPR001000">
    <property type="entry name" value="GH10_dom"/>
</dbReference>
<dbReference type="GO" id="GO:0008237">
    <property type="term" value="F:metallopeptidase activity"/>
    <property type="evidence" value="ECO:0007669"/>
    <property type="project" value="UniProtKB-KW"/>
</dbReference>
<evidence type="ECO:0000256" key="1">
    <source>
        <dbReference type="ARBA" id="ARBA00007495"/>
    </source>
</evidence>
<dbReference type="Gene3D" id="3.20.20.80">
    <property type="entry name" value="Glycosidases"/>
    <property type="match status" value="1"/>
</dbReference>
<dbReference type="Gene3D" id="2.60.120.260">
    <property type="entry name" value="Galactose-binding domain-like"/>
    <property type="match status" value="1"/>
</dbReference>
<dbReference type="SMART" id="SM00633">
    <property type="entry name" value="Glyco_10"/>
    <property type="match status" value="1"/>
</dbReference>
<evidence type="ECO:0000256" key="2">
    <source>
        <dbReference type="ARBA" id="ARBA00022737"/>
    </source>
</evidence>
<organism evidence="7 8">
    <name type="scientific">Lithospermum erythrorhizon</name>
    <name type="common">Purple gromwell</name>
    <name type="synonym">Lithospermum officinale var. erythrorhizon</name>
    <dbReference type="NCBI Taxonomy" id="34254"/>
    <lineage>
        <taxon>Eukaryota</taxon>
        <taxon>Viridiplantae</taxon>
        <taxon>Streptophyta</taxon>
        <taxon>Embryophyta</taxon>
        <taxon>Tracheophyta</taxon>
        <taxon>Spermatophyta</taxon>
        <taxon>Magnoliopsida</taxon>
        <taxon>eudicotyledons</taxon>
        <taxon>Gunneridae</taxon>
        <taxon>Pentapetalae</taxon>
        <taxon>asterids</taxon>
        <taxon>lamiids</taxon>
        <taxon>Boraginales</taxon>
        <taxon>Boraginaceae</taxon>
        <taxon>Boraginoideae</taxon>
        <taxon>Lithospermeae</taxon>
        <taxon>Lithospermum</taxon>
    </lineage>
</organism>
<name>A0AAV3QTW9_LITER</name>
<dbReference type="SUPFAM" id="SSF51445">
    <property type="entry name" value="(Trans)glycosidases"/>
    <property type="match status" value="1"/>
</dbReference>
<evidence type="ECO:0000259" key="6">
    <source>
        <dbReference type="PROSITE" id="PS51760"/>
    </source>
</evidence>
<gene>
    <name evidence="7" type="ORF">LIER_21813</name>
</gene>
<accession>A0AAV3QTW9</accession>
<dbReference type="PROSITE" id="PS51760">
    <property type="entry name" value="GH10_2"/>
    <property type="match status" value="1"/>
</dbReference>
<dbReference type="InterPro" id="IPR044846">
    <property type="entry name" value="GH10"/>
</dbReference>
<keyword evidence="2" id="KW-0677">Repeat</keyword>
<dbReference type="GO" id="GO:0031176">
    <property type="term" value="F:endo-1,4-beta-xylanase activity"/>
    <property type="evidence" value="ECO:0007669"/>
    <property type="project" value="UniProtKB-ARBA"/>
</dbReference>
<dbReference type="Pfam" id="PF02018">
    <property type="entry name" value="CBM_4_9"/>
    <property type="match status" value="1"/>
</dbReference>
<feature type="domain" description="GH10" evidence="6">
    <location>
        <begin position="183"/>
        <end position="481"/>
    </location>
</feature>
<proteinExistence type="inferred from homology"/>
<keyword evidence="7" id="KW-0482">Metalloprotease</keyword>
<dbReference type="InterPro" id="IPR008979">
    <property type="entry name" value="Galactose-bd-like_sf"/>
</dbReference>
<keyword evidence="3" id="KW-0378">Hydrolase</keyword>